<evidence type="ECO:0000259" key="1">
    <source>
        <dbReference type="SMART" id="SM00950"/>
    </source>
</evidence>
<accession>A0A5K1UD54</accession>
<dbReference type="Gene3D" id="3.30.420.10">
    <property type="entry name" value="Ribonuclease H-like superfamily/Ribonuclease H"/>
    <property type="match status" value="1"/>
</dbReference>
<gene>
    <name evidence="2" type="ORF">CL6EHI_177170</name>
</gene>
<dbReference type="Proteomes" id="UP000078387">
    <property type="component" value="Unassembled WGS sequence"/>
</dbReference>
<sequence length="719" mass="83922">MKQVGVLRDFCSEYSPSPNVDLCWDDPYPKEFTDLIPQYEDVDDSDSFEVTTLFHKISNDSSNYYSYQFSFQPELQSYQEARNIIFDYFRGKLFYVYHNNIYLNEPIEEEAEVDVDDISFTITFTPVKSSLDVFRAADIIKSSLYRTSEYQYQKKHIFCYKLKTSENNNIHQSFDVYVNGMKDNFYVHFPVTDRKVIEQNYLEESKEYSYDEIAIKFRPSWYYNEVSKQLEWIDEVKMNVTPDSQKFFWGDQEVSVSQYYMQRYGGAVHFDPNQFLMVQKQRKFGRIEYAYYVPQLMHRVIRVKQLQPLQETLEVVAKALKTIKESPVAEAWGLSIEDDVLCCKAHLCHKTKLLTSRGSFEADENWDFIDSFIKVVPLTNWFVYCKSSLVPKVKQIISLMIIKFKQLGVTCREPKIVSQSSRESRKKTFSSILNSHPQIVFSVFDSIEQMVEIKEYFMIYGNIPTQIIDLNERYDDKKITNLCLRTGIKLGCSRMKLDQNTSDICVIGITSREFFVNKTLITLCISKDENLNVFDTESYFVSNDNWHSGIGLEQILKPKLEGRKLKRIFVYRCGISDNLMKAIRFGEVEQFLKICKQSCGEEVKVCFITTDNISSAIAIEENGELKSTKEGTFVISPLVNKNVKGFILNAKPEICKTLKYVVLYDNTGLTLREIIQFTFDNCHLSQGKMSTGKLPYCANEAKHFQKRLYSSKILEELMN</sequence>
<dbReference type="InterPro" id="IPR036085">
    <property type="entry name" value="PAZ_dom_sf"/>
</dbReference>
<protein>
    <recommendedName>
        <fullName evidence="1">Piwi domain-containing protein</fullName>
    </recommendedName>
</protein>
<dbReference type="OMA" id="EIKVCFI"/>
<comment type="caution">
    <text evidence="2">The sequence shown here is derived from an EMBL/GenBank/DDBJ whole genome shotgun (WGS) entry which is preliminary data.</text>
</comment>
<dbReference type="VEuPathDB" id="AmoebaDB:EHI7A_076960"/>
<organism evidence="2 3">
    <name type="scientific">Entamoeba histolytica</name>
    <dbReference type="NCBI Taxonomy" id="5759"/>
    <lineage>
        <taxon>Eukaryota</taxon>
        <taxon>Amoebozoa</taxon>
        <taxon>Evosea</taxon>
        <taxon>Archamoebae</taxon>
        <taxon>Mastigamoebida</taxon>
        <taxon>Entamoebidae</taxon>
        <taxon>Entamoeba</taxon>
    </lineage>
</organism>
<proteinExistence type="predicted"/>
<dbReference type="SMART" id="SM00950">
    <property type="entry name" value="Piwi"/>
    <property type="match status" value="1"/>
</dbReference>
<dbReference type="VEuPathDB" id="AmoebaDB:KM1_141380"/>
<name>A0A5K1UD54_ENTHI</name>
<dbReference type="EMBL" id="BDEQ01000001">
    <property type="protein sequence ID" value="GAT93683.1"/>
    <property type="molecule type" value="Genomic_DNA"/>
</dbReference>
<dbReference type="SUPFAM" id="SSF53098">
    <property type="entry name" value="Ribonuclease H-like"/>
    <property type="match status" value="1"/>
</dbReference>
<dbReference type="GO" id="GO:0003676">
    <property type="term" value="F:nucleic acid binding"/>
    <property type="evidence" value="ECO:0007669"/>
    <property type="project" value="InterPro"/>
</dbReference>
<dbReference type="Gene3D" id="3.40.50.2300">
    <property type="match status" value="1"/>
</dbReference>
<dbReference type="PANTHER" id="PTHR22891">
    <property type="entry name" value="EUKARYOTIC TRANSLATION INITIATION FACTOR 2C"/>
    <property type="match status" value="1"/>
</dbReference>
<dbReference type="VEuPathDB" id="AmoebaDB:EHI_177170"/>
<dbReference type="SUPFAM" id="SSF101690">
    <property type="entry name" value="PAZ domain"/>
    <property type="match status" value="1"/>
</dbReference>
<feature type="domain" description="Piwi" evidence="1">
    <location>
        <begin position="438"/>
        <end position="710"/>
    </location>
</feature>
<dbReference type="InterPro" id="IPR003165">
    <property type="entry name" value="Piwi"/>
</dbReference>
<reference evidence="2 3" key="1">
    <citation type="submission" date="2016-05" db="EMBL/GenBank/DDBJ databases">
        <title>First whole genome sequencing of Entamoeba histolytica HM1:IMSS-clone-6.</title>
        <authorList>
            <person name="Mukherjee Avik.K."/>
            <person name="Izumyama S."/>
            <person name="Nakada-Tsukui K."/>
            <person name="Nozaki T."/>
        </authorList>
    </citation>
    <scope>NUCLEOTIDE SEQUENCE [LARGE SCALE GENOMIC DNA]</scope>
    <source>
        <strain evidence="2 3">HM1:IMSS clone 6</strain>
    </source>
</reference>
<dbReference type="AlphaFoldDB" id="A0A5K1UD54"/>
<dbReference type="Pfam" id="PF02171">
    <property type="entry name" value="Piwi"/>
    <property type="match status" value="1"/>
</dbReference>
<dbReference type="InterPro" id="IPR012337">
    <property type="entry name" value="RNaseH-like_sf"/>
</dbReference>
<dbReference type="VEuPathDB" id="AmoebaDB:EHI5A_120870"/>
<evidence type="ECO:0000313" key="2">
    <source>
        <dbReference type="EMBL" id="GAT93683.1"/>
    </source>
</evidence>
<evidence type="ECO:0000313" key="3">
    <source>
        <dbReference type="Proteomes" id="UP000078387"/>
    </source>
</evidence>
<dbReference type="InterPro" id="IPR036397">
    <property type="entry name" value="RNaseH_sf"/>
</dbReference>
<dbReference type="VEuPathDB" id="AmoebaDB:EHI8A_119940"/>